<proteinExistence type="predicted"/>
<keyword evidence="1" id="KW-0812">Transmembrane</keyword>
<keyword evidence="1" id="KW-1133">Transmembrane helix</keyword>
<sequence length="217" mass="24845">MDQQLSILGKSHTWARDYIRTLVSLDSALQALAVFLIFQYVLQIQFNFVPKLNSNFIIRKLHNLVHIVHLVLIFVLFYSLDSFFSDQRTAAQTFTLVVFSILVVGLILYVAFYVSTSVLMFVRHRSFQLAFAGPRSFILDNQVYPVDCYSPVIVFYRIDSGGFTEIRFGEHCLDSIPSKVTYKSLLTSVEFTYHSTIPQGRSSVVVFKSNETNKNSI</sequence>
<keyword evidence="1" id="KW-0472">Membrane</keyword>
<protein>
    <recommendedName>
        <fullName evidence="3">Matrix protein</fullName>
    </recommendedName>
</protein>
<organism evidence="2">
    <name type="scientific">Guangdong chinese water snake torovirus</name>
    <dbReference type="NCBI Taxonomy" id="2116383"/>
    <lineage>
        <taxon>Viruses</taxon>
        <taxon>Riboviria</taxon>
        <taxon>Orthornavirae</taxon>
        <taxon>Pisuviricota</taxon>
        <taxon>Pisoniviricetes</taxon>
        <taxon>Nidovirales</taxon>
        <taxon>Tornidovirineae</taxon>
        <taxon>Tobaniviridae</taxon>
        <taxon>Torovirinae</taxon>
        <taxon>Torovirus</taxon>
    </lineage>
</organism>
<reference evidence="2" key="1">
    <citation type="journal article" date="2018" name="Nature">
        <title>The evolutionary history of vertebrate RNA viruses.</title>
        <authorList>
            <person name="Shi M."/>
            <person name="Lin X.D."/>
            <person name="Chen X."/>
            <person name="Tian J.H."/>
            <person name="Chen L.J."/>
            <person name="Li K."/>
            <person name="Wang W."/>
            <person name="Eden J.S."/>
            <person name="Shen J.J."/>
            <person name="Liu L."/>
            <person name="Holmes E.C."/>
            <person name="Zhang Y.Z."/>
        </authorList>
    </citation>
    <scope>NUCLEOTIDE SEQUENCE</scope>
    <source>
        <strain evidence="2">LPSF20552</strain>
    </source>
</reference>
<feature type="transmembrane region" description="Helical" evidence="1">
    <location>
        <begin position="92"/>
        <end position="122"/>
    </location>
</feature>
<evidence type="ECO:0008006" key="3">
    <source>
        <dbReference type="Google" id="ProtNLM"/>
    </source>
</evidence>
<evidence type="ECO:0000256" key="1">
    <source>
        <dbReference type="SAM" id="Phobius"/>
    </source>
</evidence>
<feature type="transmembrane region" description="Helical" evidence="1">
    <location>
        <begin position="61"/>
        <end position="80"/>
    </location>
</feature>
<accession>A0A2P1GNK9</accession>
<feature type="transmembrane region" description="Helical" evidence="1">
    <location>
        <begin position="28"/>
        <end position="49"/>
    </location>
</feature>
<evidence type="ECO:0000313" key="2">
    <source>
        <dbReference type="EMBL" id="AVM87582.1"/>
    </source>
</evidence>
<name>A0A2P1GNK9_9NIDO</name>
<dbReference type="EMBL" id="MG600029">
    <property type="protein sequence ID" value="AVM87582.1"/>
    <property type="molecule type" value="Genomic_RNA"/>
</dbReference>